<accession>A0ABU7BS86</accession>
<proteinExistence type="predicted"/>
<reference evidence="2 3" key="1">
    <citation type="submission" date="2021-07" db="EMBL/GenBank/DDBJ databases">
        <authorList>
            <person name="Palmer J.M."/>
        </authorList>
    </citation>
    <scope>NUCLEOTIDE SEQUENCE [LARGE SCALE GENOMIC DNA]</scope>
    <source>
        <strain evidence="2 3">AT_MEX2019</strain>
        <tissue evidence="2">Muscle</tissue>
    </source>
</reference>
<gene>
    <name evidence="2" type="ORF">ATANTOWER_009073</name>
</gene>
<comment type="caution">
    <text evidence="2">The sequence shown here is derived from an EMBL/GenBank/DDBJ whole genome shotgun (WGS) entry which is preliminary data.</text>
</comment>
<organism evidence="2 3">
    <name type="scientific">Ataeniobius toweri</name>
    <dbReference type="NCBI Taxonomy" id="208326"/>
    <lineage>
        <taxon>Eukaryota</taxon>
        <taxon>Metazoa</taxon>
        <taxon>Chordata</taxon>
        <taxon>Craniata</taxon>
        <taxon>Vertebrata</taxon>
        <taxon>Euteleostomi</taxon>
        <taxon>Actinopterygii</taxon>
        <taxon>Neopterygii</taxon>
        <taxon>Teleostei</taxon>
        <taxon>Neoteleostei</taxon>
        <taxon>Acanthomorphata</taxon>
        <taxon>Ovalentaria</taxon>
        <taxon>Atherinomorphae</taxon>
        <taxon>Cyprinodontiformes</taxon>
        <taxon>Goodeidae</taxon>
        <taxon>Ataeniobius</taxon>
    </lineage>
</organism>
<dbReference type="EMBL" id="JAHUTI010061108">
    <property type="protein sequence ID" value="MED6252249.1"/>
    <property type="molecule type" value="Genomic_DNA"/>
</dbReference>
<protein>
    <submittedName>
        <fullName evidence="2">Uncharacterized protein</fullName>
    </submittedName>
</protein>
<dbReference type="Proteomes" id="UP001345963">
    <property type="component" value="Unassembled WGS sequence"/>
</dbReference>
<evidence type="ECO:0000256" key="1">
    <source>
        <dbReference type="SAM" id="MobiDB-lite"/>
    </source>
</evidence>
<feature type="region of interest" description="Disordered" evidence="1">
    <location>
        <begin position="63"/>
        <end position="85"/>
    </location>
</feature>
<evidence type="ECO:0000313" key="3">
    <source>
        <dbReference type="Proteomes" id="UP001345963"/>
    </source>
</evidence>
<keyword evidence="3" id="KW-1185">Reference proteome</keyword>
<evidence type="ECO:0000313" key="2">
    <source>
        <dbReference type="EMBL" id="MED6252249.1"/>
    </source>
</evidence>
<sequence>MLCSRDTFRTHLLQNPLREEILKVSTEQHQHYLLVQKRTDSSKQPPLITSLRLIQDWLSNRLKGLPRGRNKNKDKPLNQKGCSNF</sequence>
<name>A0ABU7BS86_9TELE</name>